<reference evidence="1 2" key="1">
    <citation type="submission" date="2024-02" db="EMBL/GenBank/DDBJ databases">
        <title>High-quality chromosome-scale genome assembly of Pensacola bahiagrass (Paspalum notatum Flugge var. saurae).</title>
        <authorList>
            <person name="Vega J.M."/>
            <person name="Podio M."/>
            <person name="Orjuela J."/>
            <person name="Siena L.A."/>
            <person name="Pessino S.C."/>
            <person name="Combes M.C."/>
            <person name="Mariac C."/>
            <person name="Albertini E."/>
            <person name="Pupilli F."/>
            <person name="Ortiz J.P.A."/>
            <person name="Leblanc O."/>
        </authorList>
    </citation>
    <scope>NUCLEOTIDE SEQUENCE [LARGE SCALE GENOMIC DNA]</scope>
    <source>
        <strain evidence="1">R1</strain>
        <tissue evidence="1">Leaf</tissue>
    </source>
</reference>
<gene>
    <name evidence="1" type="ORF">U9M48_037869</name>
</gene>
<protein>
    <submittedName>
        <fullName evidence="1">Uncharacterized protein</fullName>
    </submittedName>
</protein>
<evidence type="ECO:0000313" key="2">
    <source>
        <dbReference type="Proteomes" id="UP001341281"/>
    </source>
</evidence>
<dbReference type="EMBL" id="CP144753">
    <property type="protein sequence ID" value="WVZ91738.1"/>
    <property type="molecule type" value="Genomic_DNA"/>
</dbReference>
<name>A0AAQ3XAJ4_PASNO</name>
<accession>A0AAQ3XAJ4</accession>
<dbReference type="Proteomes" id="UP001341281">
    <property type="component" value="Chromosome 09"/>
</dbReference>
<keyword evidence="2" id="KW-1185">Reference proteome</keyword>
<dbReference type="AlphaFoldDB" id="A0AAQ3XAJ4"/>
<evidence type="ECO:0000313" key="1">
    <source>
        <dbReference type="EMBL" id="WVZ91738.1"/>
    </source>
</evidence>
<organism evidence="1 2">
    <name type="scientific">Paspalum notatum var. saurae</name>
    <dbReference type="NCBI Taxonomy" id="547442"/>
    <lineage>
        <taxon>Eukaryota</taxon>
        <taxon>Viridiplantae</taxon>
        <taxon>Streptophyta</taxon>
        <taxon>Embryophyta</taxon>
        <taxon>Tracheophyta</taxon>
        <taxon>Spermatophyta</taxon>
        <taxon>Magnoliopsida</taxon>
        <taxon>Liliopsida</taxon>
        <taxon>Poales</taxon>
        <taxon>Poaceae</taxon>
        <taxon>PACMAD clade</taxon>
        <taxon>Panicoideae</taxon>
        <taxon>Andropogonodae</taxon>
        <taxon>Paspaleae</taxon>
        <taxon>Paspalinae</taxon>
        <taxon>Paspalum</taxon>
    </lineage>
</organism>
<sequence length="357" mass="39956">MSPSLLRPSQLASMVIEGEEVHASRTWSSSSTLKAGLEGRLIDLWWQAMTLAGALSSLLCYPPNELSHCHVPAPGGKNQQVDANHKGGAGVQYIYKLRVLRRETLLWINFLNKVSTPLSRSIMTNSISSNCSSQTTLLFWNALETRDHFLELEMAICFERRLLVDLLELLLCLLGQADVRLHLGLKSRVLPSFAYHLHLLDDGLELGKALLHVVTDIEQDKRALELLLYRFPQLRDGRLCEHIVCSMLAYTSPSLLIPLIVVSMVDEEIVALRLCSCSSIVKVGRQTHGSENGGHNWDWTLEGVEERNSALDQFPEQSFNSALKINDDQLYLLQLVLLTNNSSLLECLGDKRPFVGT</sequence>
<proteinExistence type="predicted"/>